<keyword evidence="5" id="KW-0963">Cytoplasm</keyword>
<keyword evidence="6 12" id="KW-0489">Methyltransferase</keyword>
<dbReference type="EC" id="2.1.1.77" evidence="3"/>
<keyword evidence="8" id="KW-0949">S-adenosyl-L-methionine</keyword>
<dbReference type="Gene3D" id="3.40.50.150">
    <property type="entry name" value="Vaccinia Virus protein VP39"/>
    <property type="match status" value="1"/>
</dbReference>
<dbReference type="GO" id="GO:0004719">
    <property type="term" value="F:protein-L-isoaspartate (D-aspartate) O-methyltransferase activity"/>
    <property type="evidence" value="ECO:0007669"/>
    <property type="project" value="UniProtKB-EC"/>
</dbReference>
<dbReference type="STRING" id="145854.GA0074692_0845"/>
<dbReference type="EMBL" id="FMHW01000002">
    <property type="protein sequence ID" value="SCL20340.1"/>
    <property type="molecule type" value="Genomic_DNA"/>
</dbReference>
<dbReference type="CDD" id="cd02440">
    <property type="entry name" value="AdoMet_MTases"/>
    <property type="match status" value="1"/>
</dbReference>
<dbReference type="AlphaFoldDB" id="A0A1C6RT89"/>
<accession>A0A1C6RT89</accession>
<dbReference type="SUPFAM" id="SSF53335">
    <property type="entry name" value="S-adenosyl-L-methionine-dependent methyltransferases"/>
    <property type="match status" value="1"/>
</dbReference>
<evidence type="ECO:0000256" key="10">
    <source>
        <dbReference type="ARBA" id="ARBA00031323"/>
    </source>
</evidence>
<dbReference type="OrthoDB" id="4035289at2"/>
<dbReference type="InterPro" id="IPR000682">
    <property type="entry name" value="PCMT"/>
</dbReference>
<evidence type="ECO:0000256" key="7">
    <source>
        <dbReference type="ARBA" id="ARBA00022679"/>
    </source>
</evidence>
<comment type="subcellular location">
    <subcellularLocation>
        <location evidence="1">Cytoplasm</location>
    </subcellularLocation>
</comment>
<proteinExistence type="inferred from homology"/>
<dbReference type="Pfam" id="PF01135">
    <property type="entry name" value="PCMT"/>
    <property type="match status" value="1"/>
</dbReference>
<evidence type="ECO:0000256" key="8">
    <source>
        <dbReference type="ARBA" id="ARBA00022691"/>
    </source>
</evidence>
<organism evidence="12 13">
    <name type="scientific">Micromonospora pallida</name>
    <dbReference type="NCBI Taxonomy" id="145854"/>
    <lineage>
        <taxon>Bacteria</taxon>
        <taxon>Bacillati</taxon>
        <taxon>Actinomycetota</taxon>
        <taxon>Actinomycetes</taxon>
        <taxon>Micromonosporales</taxon>
        <taxon>Micromonosporaceae</taxon>
        <taxon>Micromonospora</taxon>
    </lineage>
</organism>
<evidence type="ECO:0000256" key="6">
    <source>
        <dbReference type="ARBA" id="ARBA00022603"/>
    </source>
</evidence>
<dbReference type="Proteomes" id="UP000198959">
    <property type="component" value="Unassembled WGS sequence"/>
</dbReference>
<dbReference type="RefSeq" id="WP_091639518.1">
    <property type="nucleotide sequence ID" value="NZ_FMHW01000002.1"/>
</dbReference>
<protein>
    <recommendedName>
        <fullName evidence="4">Protein-L-isoaspartate O-methyltransferase</fullName>
        <ecNumber evidence="3">2.1.1.77</ecNumber>
    </recommendedName>
    <alternativeName>
        <fullName evidence="11">L-isoaspartyl protein carboxyl methyltransferase</fullName>
    </alternativeName>
    <alternativeName>
        <fullName evidence="9">Protein L-isoaspartyl methyltransferase</fullName>
    </alternativeName>
    <alternativeName>
        <fullName evidence="10">Protein-beta-aspartate methyltransferase</fullName>
    </alternativeName>
</protein>
<dbReference type="InterPro" id="IPR027573">
    <property type="entry name" value="Methyltran_FxLD"/>
</dbReference>
<evidence type="ECO:0000256" key="1">
    <source>
        <dbReference type="ARBA" id="ARBA00004496"/>
    </source>
</evidence>
<name>A0A1C6RT89_9ACTN</name>
<dbReference type="PANTHER" id="PTHR11579:SF0">
    <property type="entry name" value="PROTEIN-L-ISOASPARTATE(D-ASPARTATE) O-METHYLTRANSFERASE"/>
    <property type="match status" value="1"/>
</dbReference>
<dbReference type="PANTHER" id="PTHR11579">
    <property type="entry name" value="PROTEIN-L-ISOASPARTATE O-METHYLTRANSFERASE"/>
    <property type="match status" value="1"/>
</dbReference>
<evidence type="ECO:0000256" key="2">
    <source>
        <dbReference type="ARBA" id="ARBA00005369"/>
    </source>
</evidence>
<evidence type="ECO:0000256" key="11">
    <source>
        <dbReference type="ARBA" id="ARBA00031350"/>
    </source>
</evidence>
<dbReference type="NCBIfam" id="TIGR04364">
    <property type="entry name" value="methyltran_FxLD"/>
    <property type="match status" value="1"/>
</dbReference>
<evidence type="ECO:0000256" key="3">
    <source>
        <dbReference type="ARBA" id="ARBA00011890"/>
    </source>
</evidence>
<evidence type="ECO:0000313" key="13">
    <source>
        <dbReference type="Proteomes" id="UP000198959"/>
    </source>
</evidence>
<evidence type="ECO:0000256" key="9">
    <source>
        <dbReference type="ARBA" id="ARBA00030757"/>
    </source>
</evidence>
<sequence length="416" mass="44644">MADFALDTISETDNSPEKVRNRLVDLLLADGRITSPEVEAAFRRVPRHLFAPGGVSVNAAYADDVVITKRGPDGRATSSISAPWLQAMMLHAARLHPGGRVLEIGSGGYNAALIAEVVGPRGTVTSIDIDSDIVGNARTALDIAGYPNVHVVQADADTGWPARAPYDAIIVTVEASDIPPAWTDQLAPDGVLVVPLRMRGNTRCLTLIRDGDHLTATDAVLCGFVPMQGAGANPVTRRALRGDDVTLRIDDPETRSLNLDALASALDGPGVDVWSEVTVPPATSFESLHLWLASQPHPYGLLAVDRDRAADMDPQNWVSCPALLTGDSIAYLTIRQLDDSTWEFGARGYGPDAIPLTQHVVDLIAVWDRDHRNQPGPDIRVYPAGVTIPPTRQPQLLVPRHHTTAAVTWTAAGDQR</sequence>
<reference evidence="13" key="1">
    <citation type="submission" date="2016-06" db="EMBL/GenBank/DDBJ databases">
        <authorList>
            <person name="Varghese N."/>
            <person name="Submissions Spin"/>
        </authorList>
    </citation>
    <scope>NUCLEOTIDE SEQUENCE [LARGE SCALE GENOMIC DNA]</scope>
    <source>
        <strain evidence="13">DSM 43817</strain>
    </source>
</reference>
<dbReference type="GO" id="GO:0005737">
    <property type="term" value="C:cytoplasm"/>
    <property type="evidence" value="ECO:0007669"/>
    <property type="project" value="UniProtKB-SubCell"/>
</dbReference>
<comment type="similarity">
    <text evidence="2">Belongs to the methyltransferase superfamily. L-isoaspartyl/D-aspartyl protein methyltransferase family.</text>
</comment>
<dbReference type="InterPro" id="IPR029063">
    <property type="entry name" value="SAM-dependent_MTases_sf"/>
</dbReference>
<evidence type="ECO:0000313" key="12">
    <source>
        <dbReference type="EMBL" id="SCL20340.1"/>
    </source>
</evidence>
<keyword evidence="7 12" id="KW-0808">Transferase</keyword>
<evidence type="ECO:0000256" key="4">
    <source>
        <dbReference type="ARBA" id="ARBA00013346"/>
    </source>
</evidence>
<dbReference type="GO" id="GO:0032259">
    <property type="term" value="P:methylation"/>
    <property type="evidence" value="ECO:0007669"/>
    <property type="project" value="UniProtKB-KW"/>
</dbReference>
<gene>
    <name evidence="12" type="ORF">GA0074692_0845</name>
</gene>
<evidence type="ECO:0000256" key="5">
    <source>
        <dbReference type="ARBA" id="ARBA00022490"/>
    </source>
</evidence>
<keyword evidence="13" id="KW-1185">Reference proteome</keyword>